<dbReference type="Pfam" id="PF06649">
    <property type="entry name" value="DUF1161"/>
    <property type="match status" value="1"/>
</dbReference>
<evidence type="ECO:0000313" key="2">
    <source>
        <dbReference type="EMBL" id="AHM79673.1"/>
    </source>
</evidence>
<reference evidence="2 3" key="1">
    <citation type="journal article" date="2014" name="Proc. Natl. Acad. Sci. U.S.A.">
        <title>Molecular dissection of the evolution of carbapenem-resistant multilocus sequence type 258 Klebsiella pneumoniae.</title>
        <authorList>
            <person name="Deleo F.R."/>
            <person name="Chen L."/>
            <person name="Porcella S.F."/>
            <person name="Martens C.A."/>
            <person name="Kobayashi S.D."/>
            <person name="Porter A.R."/>
            <person name="Chavda K.D."/>
            <person name="Jacobs M.R."/>
            <person name="Mathema B."/>
            <person name="Olsen R.J."/>
            <person name="Bonomo R.A."/>
            <person name="Musser J.M."/>
            <person name="Kreiswirth B.N."/>
        </authorList>
    </citation>
    <scope>NUCLEOTIDE SEQUENCE [LARGE SCALE GENOMIC DNA]</scope>
    <source>
        <strain evidence="2">30684/NJST258_2</strain>
    </source>
</reference>
<dbReference type="AlphaFoldDB" id="W8UVL7"/>
<accession>W8UVL7</accession>
<dbReference type="PATRIC" id="fig|1420013.3.peg.2726"/>
<keyword evidence="1" id="KW-0732">Signal</keyword>
<dbReference type="HOGENOM" id="CLU_155120_0_0_6"/>
<feature type="signal peptide" evidence="1">
    <location>
        <begin position="1"/>
        <end position="39"/>
    </location>
</feature>
<dbReference type="InterPro" id="IPR010595">
    <property type="entry name" value="DUF1161"/>
</dbReference>
<evidence type="ECO:0000313" key="3">
    <source>
        <dbReference type="Proteomes" id="UP000019586"/>
    </source>
</evidence>
<organism evidence="2 3">
    <name type="scientific">Klebsiella pneumoniae 30684/NJST258_2</name>
    <dbReference type="NCBI Taxonomy" id="1420013"/>
    <lineage>
        <taxon>Bacteria</taxon>
        <taxon>Pseudomonadati</taxon>
        <taxon>Pseudomonadota</taxon>
        <taxon>Gammaproteobacteria</taxon>
        <taxon>Enterobacterales</taxon>
        <taxon>Enterobacteriaceae</taxon>
        <taxon>Klebsiella/Raoultella group</taxon>
        <taxon>Klebsiella</taxon>
        <taxon>Klebsiella pneumoniae complex</taxon>
    </lineage>
</organism>
<dbReference type="Proteomes" id="UP000019586">
    <property type="component" value="Chromosome"/>
</dbReference>
<protein>
    <submittedName>
        <fullName evidence="2">Protein ynfD</fullName>
    </submittedName>
</protein>
<dbReference type="EMBL" id="CP006918">
    <property type="protein sequence ID" value="AHM79673.1"/>
    <property type="molecule type" value="Genomic_DNA"/>
</dbReference>
<gene>
    <name evidence="2" type="ORF">KPNJ2_02893</name>
</gene>
<proteinExistence type="predicted"/>
<name>W8UVL7_KLEPN</name>
<sequence>MFTPVLLCLNLDNIDKERKMKLSLCTGAALLLCSTAVLAAPDSCERVKSDIQQKIINNGVPETAFSLAIVPNDQADQPGVQVVGHCANDTFKITYTRNSDSPAENDAQ</sequence>
<feature type="chain" id="PRO_5004913857" evidence="1">
    <location>
        <begin position="40"/>
        <end position="108"/>
    </location>
</feature>
<dbReference type="KEGG" id="kps:KPNJ2_02893"/>
<evidence type="ECO:0000256" key="1">
    <source>
        <dbReference type="SAM" id="SignalP"/>
    </source>
</evidence>